<dbReference type="Proteomes" id="UP000011205">
    <property type="component" value="Unassembled WGS sequence"/>
</dbReference>
<feature type="region of interest" description="Disordered" evidence="1">
    <location>
        <begin position="18"/>
        <end position="44"/>
    </location>
</feature>
<evidence type="ECO:0000313" key="3">
    <source>
        <dbReference type="Proteomes" id="UP000011205"/>
    </source>
</evidence>
<feature type="compositionally biased region" description="Low complexity" evidence="1">
    <location>
        <begin position="105"/>
        <end position="116"/>
    </location>
</feature>
<comment type="caution">
    <text evidence="2">The sequence shown here is derived from an EMBL/GenBank/DDBJ whole genome shotgun (WGS) entry which is preliminary data.</text>
</comment>
<evidence type="ECO:0000313" key="2">
    <source>
        <dbReference type="EMBL" id="ELS52135.1"/>
    </source>
</evidence>
<sequence length="147" mass="15780">MRGDGPVLAGCGRTLVRDRRAQNRAHESGPSRPVDRPPLGGPVLCPVRKGGPHLTARMSGTPCAHGELACLAGHRKSGSRSRGTTRRHVRTPAPSTPLPRPAPGLPRSLSPPLEPLADSPMRVRCTTVLTIETVWQELERALTFLLV</sequence>
<gene>
    <name evidence="2" type="ORF">STVIR_6955</name>
</gene>
<feature type="compositionally biased region" description="Basic and acidic residues" evidence="1">
    <location>
        <begin position="18"/>
        <end position="35"/>
    </location>
</feature>
<dbReference type="AlphaFoldDB" id="L8P6X1"/>
<evidence type="ECO:0000256" key="1">
    <source>
        <dbReference type="SAM" id="MobiDB-lite"/>
    </source>
</evidence>
<organism evidence="2 3">
    <name type="scientific">Streptomyces viridochromogenes Tue57</name>
    <dbReference type="NCBI Taxonomy" id="1160705"/>
    <lineage>
        <taxon>Bacteria</taxon>
        <taxon>Bacillati</taxon>
        <taxon>Actinomycetota</taxon>
        <taxon>Actinomycetes</taxon>
        <taxon>Kitasatosporales</taxon>
        <taxon>Streptomycetaceae</taxon>
        <taxon>Streptomyces</taxon>
    </lineage>
</organism>
<proteinExistence type="predicted"/>
<reference evidence="2 3" key="1">
    <citation type="journal article" date="2013" name="Genome Announc.">
        <title>Draft Genome Sequence of Streptomyces viridochromogenes Strain Tu57, Producer of Avilamycin.</title>
        <authorList>
            <person name="Gruning B.A."/>
            <person name="Erxleben A."/>
            <person name="Hahnlein A."/>
            <person name="Gunther S."/>
        </authorList>
    </citation>
    <scope>NUCLEOTIDE SEQUENCE [LARGE SCALE GENOMIC DNA]</scope>
    <source>
        <strain evidence="2 3">Tue57</strain>
    </source>
</reference>
<feature type="compositionally biased region" description="Pro residues" evidence="1">
    <location>
        <begin position="94"/>
        <end position="104"/>
    </location>
</feature>
<dbReference type="EMBL" id="AMLP01000220">
    <property type="protein sequence ID" value="ELS52135.1"/>
    <property type="molecule type" value="Genomic_DNA"/>
</dbReference>
<accession>L8P6X1</accession>
<name>L8P6X1_STRVR</name>
<feature type="region of interest" description="Disordered" evidence="1">
    <location>
        <begin position="74"/>
        <end position="116"/>
    </location>
</feature>
<feature type="compositionally biased region" description="Basic residues" evidence="1">
    <location>
        <begin position="74"/>
        <end position="90"/>
    </location>
</feature>
<protein>
    <submittedName>
        <fullName evidence="2">Uncharacterized protein</fullName>
    </submittedName>
</protein>
<dbReference type="PATRIC" id="fig|1160705.3.peg.6868"/>